<feature type="compositionally biased region" description="Basic and acidic residues" evidence="1">
    <location>
        <begin position="163"/>
        <end position="174"/>
    </location>
</feature>
<feature type="region of interest" description="Disordered" evidence="1">
    <location>
        <begin position="163"/>
        <end position="185"/>
    </location>
</feature>
<evidence type="ECO:0000313" key="2">
    <source>
        <dbReference type="EMBL" id="SEI78119.1"/>
    </source>
</evidence>
<dbReference type="OrthoDB" id="2166684at2"/>
<name>A0A1H6TDG3_9LACT</name>
<evidence type="ECO:0000313" key="3">
    <source>
        <dbReference type="Proteomes" id="UP000198564"/>
    </source>
</evidence>
<gene>
    <name evidence="2" type="ORF">SAMN04488113_11934</name>
</gene>
<sequence length="185" mass="21667">MSSKYIDFFETRRNSEKTRSIKKKEHVSFDNTYSLPKDIKRRESVEKGFKEYLSDKDKNRSKGYISPPFEVSKVPSPIYGYHKPNKFKNPDVDYTQLKEEMKKDSDNLILFKECLTEEKSSVRINKTKKQDKAVNEEGTPIKKNKKAKKVYGLNRSLADIIEEEKSGNNKERRGVPGLFENNKKM</sequence>
<evidence type="ECO:0000256" key="1">
    <source>
        <dbReference type="SAM" id="MobiDB-lite"/>
    </source>
</evidence>
<accession>A0A1H6TDG3</accession>
<feature type="region of interest" description="Disordered" evidence="1">
    <location>
        <begin position="126"/>
        <end position="146"/>
    </location>
</feature>
<protein>
    <submittedName>
        <fullName evidence="2">Uncharacterized protein</fullName>
    </submittedName>
</protein>
<dbReference type="AlphaFoldDB" id="A0A1H6TDG3"/>
<proteinExistence type="predicted"/>
<dbReference type="EMBL" id="FNYW01000019">
    <property type="protein sequence ID" value="SEI78119.1"/>
    <property type="molecule type" value="Genomic_DNA"/>
</dbReference>
<reference evidence="3" key="1">
    <citation type="submission" date="2016-10" db="EMBL/GenBank/DDBJ databases">
        <authorList>
            <person name="Varghese N."/>
            <person name="Submissions S."/>
        </authorList>
    </citation>
    <scope>NUCLEOTIDE SEQUENCE [LARGE SCALE GENOMIC DNA]</scope>
    <source>
        <strain evidence="3">DSM 25751</strain>
    </source>
</reference>
<organism evidence="2 3">
    <name type="scientific">Alkalibacterium gilvum</name>
    <dbReference type="NCBI Taxonomy" id="1130080"/>
    <lineage>
        <taxon>Bacteria</taxon>
        <taxon>Bacillati</taxon>
        <taxon>Bacillota</taxon>
        <taxon>Bacilli</taxon>
        <taxon>Lactobacillales</taxon>
        <taxon>Carnobacteriaceae</taxon>
        <taxon>Alkalibacterium</taxon>
    </lineage>
</organism>
<dbReference type="RefSeq" id="WP_091634755.1">
    <property type="nucleotide sequence ID" value="NZ_FNYW01000019.1"/>
</dbReference>
<dbReference type="STRING" id="1130080.SAMN04488113_11934"/>
<dbReference type="Proteomes" id="UP000198564">
    <property type="component" value="Unassembled WGS sequence"/>
</dbReference>
<keyword evidence="3" id="KW-1185">Reference proteome</keyword>